<evidence type="ECO:0000259" key="2">
    <source>
        <dbReference type="Pfam" id="PF07859"/>
    </source>
</evidence>
<reference evidence="3 4" key="1">
    <citation type="submission" date="2023-02" db="EMBL/GenBank/DDBJ databases">
        <title>Mannheimia cairiniae sp. nov., a novel species of Mannheimia obtained from moscovy ducks (Cairina moschata) and reclassification of Mannheimia ovis as heterotypic synonym of Mannheimia pernigra.</title>
        <authorList>
            <person name="Christensen H."/>
        </authorList>
    </citation>
    <scope>NUCLEOTIDE SEQUENCE [LARGE SCALE GENOMIC DNA]</scope>
    <source>
        <strain evidence="3 4">AT1</strain>
    </source>
</reference>
<dbReference type="RefSeq" id="WP_273748748.1">
    <property type="nucleotide sequence ID" value="NZ_JAQSJE010000009.1"/>
</dbReference>
<dbReference type="PANTHER" id="PTHR48081:SF8">
    <property type="entry name" value="ALPHA_BETA HYDROLASE FOLD-3 DOMAIN-CONTAINING PROTEIN-RELATED"/>
    <property type="match status" value="1"/>
</dbReference>
<keyword evidence="1 3" id="KW-0378">Hydrolase</keyword>
<proteinExistence type="predicted"/>
<dbReference type="Pfam" id="PF07859">
    <property type="entry name" value="Abhydrolase_3"/>
    <property type="match status" value="1"/>
</dbReference>
<organism evidence="3 4">
    <name type="scientific">Mannheimia cairinae</name>
    <dbReference type="NCBI Taxonomy" id="3025936"/>
    <lineage>
        <taxon>Bacteria</taxon>
        <taxon>Pseudomonadati</taxon>
        <taxon>Pseudomonadota</taxon>
        <taxon>Gammaproteobacteria</taxon>
        <taxon>Pasteurellales</taxon>
        <taxon>Pasteurellaceae</taxon>
        <taxon>Mannheimia</taxon>
    </lineage>
</organism>
<protein>
    <submittedName>
        <fullName evidence="3">Alpha/beta hydrolase</fullName>
    </submittedName>
</protein>
<name>A0ABT5MTC2_9PAST</name>
<dbReference type="InterPro" id="IPR029058">
    <property type="entry name" value="AB_hydrolase_fold"/>
</dbReference>
<feature type="domain" description="Alpha/beta hydrolase fold-3" evidence="2">
    <location>
        <begin position="86"/>
        <end position="295"/>
    </location>
</feature>
<dbReference type="Gene3D" id="3.40.50.1820">
    <property type="entry name" value="alpha/beta hydrolase"/>
    <property type="match status" value="1"/>
</dbReference>
<evidence type="ECO:0000313" key="3">
    <source>
        <dbReference type="EMBL" id="MDD0824861.1"/>
    </source>
</evidence>
<evidence type="ECO:0000256" key="1">
    <source>
        <dbReference type="ARBA" id="ARBA00022801"/>
    </source>
</evidence>
<dbReference type="Proteomes" id="UP001221909">
    <property type="component" value="Unassembled WGS sequence"/>
</dbReference>
<dbReference type="EMBL" id="JAQSJE010000009">
    <property type="protein sequence ID" value="MDD0824861.1"/>
    <property type="molecule type" value="Genomic_DNA"/>
</dbReference>
<dbReference type="InterPro" id="IPR013094">
    <property type="entry name" value="AB_hydrolase_3"/>
</dbReference>
<gene>
    <name evidence="3" type="ORF">PTQ27_10365</name>
</gene>
<keyword evidence="4" id="KW-1185">Reference proteome</keyword>
<sequence>MTTYRTAHLLAPEYRDISANEVIPAESFNLDNIREVQKQLIAQADKDPIQPDSKWIAPAKGNQPAVDMYVYYPKTRHTSTALPVIYYSHGGGYVMGNARLSSPMLFAIAEETGAVVVSLEYRVASETPFPAQINDAYYGLSYLIENADTLGINRDKIVLMGESGGGGLTANLSLMVRDKNTFSVAGQVLIYPMLDCRTGGEHSLYQSKFTGEFIWTPTHNQTAWQILRGSQNIAQNQISYYSASLASDVSHLPPTCIITASMDLFVNENLDFANRLIEAGVPTELHIISGVYHGFDHLAPNLPQAQNLFKWRNEAIQRMIA</sequence>
<dbReference type="InterPro" id="IPR050300">
    <property type="entry name" value="GDXG_lipolytic_enzyme"/>
</dbReference>
<accession>A0ABT5MTC2</accession>
<evidence type="ECO:0000313" key="4">
    <source>
        <dbReference type="Proteomes" id="UP001221909"/>
    </source>
</evidence>
<dbReference type="GO" id="GO:0016787">
    <property type="term" value="F:hydrolase activity"/>
    <property type="evidence" value="ECO:0007669"/>
    <property type="project" value="UniProtKB-KW"/>
</dbReference>
<comment type="caution">
    <text evidence="3">The sequence shown here is derived from an EMBL/GenBank/DDBJ whole genome shotgun (WGS) entry which is preliminary data.</text>
</comment>
<dbReference type="PANTHER" id="PTHR48081">
    <property type="entry name" value="AB HYDROLASE SUPERFAMILY PROTEIN C4A8.06C"/>
    <property type="match status" value="1"/>
</dbReference>
<dbReference type="SUPFAM" id="SSF53474">
    <property type="entry name" value="alpha/beta-Hydrolases"/>
    <property type="match status" value="1"/>
</dbReference>